<comment type="caution">
    <text evidence="1">The sequence shown here is derived from an EMBL/GenBank/DDBJ whole genome shotgun (WGS) entry which is preliminary data.</text>
</comment>
<accession>A0ABV0IVR1</accession>
<evidence type="ECO:0000313" key="2">
    <source>
        <dbReference type="Proteomes" id="UP001462502"/>
    </source>
</evidence>
<name>A0ABV0IVR1_9NEIS</name>
<dbReference type="EMBL" id="JBDXMI010000001">
    <property type="protein sequence ID" value="MEO9385382.1"/>
    <property type="molecule type" value="Genomic_DNA"/>
</dbReference>
<dbReference type="RefSeq" id="WP_347936094.1">
    <property type="nucleotide sequence ID" value="NZ_CP158160.1"/>
</dbReference>
<reference evidence="1 2" key="1">
    <citation type="submission" date="2024-05" db="EMBL/GenBank/DDBJ databases">
        <authorList>
            <person name="De Oliveira J.P."/>
            <person name="Noriler S.A."/>
            <person name="De Oliveira A.G."/>
            <person name="Sipoli D.S."/>
        </authorList>
    </citation>
    <scope>NUCLEOTIDE SEQUENCE [LARGE SCALE GENOMIC DNA]</scope>
    <source>
        <strain evidence="1 2">LABIM192</strain>
    </source>
</reference>
<proteinExistence type="predicted"/>
<sequence length="118" mass="12694">MALLLCGLSMLPFESRGAGEDCAEALAPQRCQANLLGWRSCQDVADGKRRDCLSRYTPPLSCQRQRDAKRCEALVAAQASCEGMLGAQRRVCIDERLPAEACGRGAGCERPPGLPLAE</sequence>
<gene>
    <name evidence="1" type="ORF">ABI908_14895</name>
</gene>
<protein>
    <submittedName>
        <fullName evidence="1">Uncharacterized protein</fullName>
    </submittedName>
</protein>
<dbReference type="Proteomes" id="UP001462502">
    <property type="component" value="Unassembled WGS sequence"/>
</dbReference>
<keyword evidence="2" id="KW-1185">Reference proteome</keyword>
<organism evidence="1 2">
    <name type="scientific">Chromobacterium phragmitis</name>
    <dbReference type="NCBI Taxonomy" id="2202141"/>
    <lineage>
        <taxon>Bacteria</taxon>
        <taxon>Pseudomonadati</taxon>
        <taxon>Pseudomonadota</taxon>
        <taxon>Betaproteobacteria</taxon>
        <taxon>Neisseriales</taxon>
        <taxon>Chromobacteriaceae</taxon>
        <taxon>Chromobacterium</taxon>
    </lineage>
</organism>
<evidence type="ECO:0000313" key="1">
    <source>
        <dbReference type="EMBL" id="MEO9385382.1"/>
    </source>
</evidence>